<dbReference type="Pfam" id="PF01381">
    <property type="entry name" value="HTH_3"/>
    <property type="match status" value="1"/>
</dbReference>
<dbReference type="Proteomes" id="UP000724672">
    <property type="component" value="Unassembled WGS sequence"/>
</dbReference>
<evidence type="ECO:0000313" key="6">
    <source>
        <dbReference type="Proteomes" id="UP000724672"/>
    </source>
</evidence>
<accession>A0A942UVC1</accession>
<name>A0A942UVC1_9FIRM</name>
<dbReference type="EMBL" id="WSFT01000016">
    <property type="protein sequence ID" value="MBS4537484.1"/>
    <property type="molecule type" value="Genomic_DNA"/>
</dbReference>
<keyword evidence="3" id="KW-0804">Transcription</keyword>
<dbReference type="GO" id="GO:0005829">
    <property type="term" value="C:cytosol"/>
    <property type="evidence" value="ECO:0007669"/>
    <property type="project" value="TreeGrafter"/>
</dbReference>
<dbReference type="InterPro" id="IPR001387">
    <property type="entry name" value="Cro/C1-type_HTH"/>
</dbReference>
<sequence>MKNNIDINNKKIGQRIRDERKQLNISRENFAELINLSGYYIGQLERGERQMSLPTMISIAKHLHVSLDYLIFGNEIQNSESINEIYGFYGEDETKYKEILKLLKKCSSHELEMFKKLLITILPYLQ</sequence>
<organism evidence="5 6">
    <name type="scientific">Anaeromonas frigoriresistens</name>
    <dbReference type="NCBI Taxonomy" id="2683708"/>
    <lineage>
        <taxon>Bacteria</taxon>
        <taxon>Bacillati</taxon>
        <taxon>Bacillota</taxon>
        <taxon>Tissierellia</taxon>
        <taxon>Tissierellales</taxon>
        <taxon>Thermohalobacteraceae</taxon>
        <taxon>Anaeromonas</taxon>
    </lineage>
</organism>
<protein>
    <submittedName>
        <fullName evidence="5">Helix-turn-helix transcriptional regulator</fullName>
    </submittedName>
</protein>
<dbReference type="InterPro" id="IPR010982">
    <property type="entry name" value="Lambda_DNA-bd_dom_sf"/>
</dbReference>
<evidence type="ECO:0000256" key="3">
    <source>
        <dbReference type="ARBA" id="ARBA00023163"/>
    </source>
</evidence>
<dbReference type="PANTHER" id="PTHR46797">
    <property type="entry name" value="HTH-TYPE TRANSCRIPTIONAL REGULATOR"/>
    <property type="match status" value="1"/>
</dbReference>
<dbReference type="SMART" id="SM00530">
    <property type="entry name" value="HTH_XRE"/>
    <property type="match status" value="1"/>
</dbReference>
<dbReference type="AlphaFoldDB" id="A0A942UVC1"/>
<evidence type="ECO:0000313" key="5">
    <source>
        <dbReference type="EMBL" id="MBS4537484.1"/>
    </source>
</evidence>
<feature type="domain" description="HTH cro/C1-type" evidence="4">
    <location>
        <begin position="16"/>
        <end position="70"/>
    </location>
</feature>
<dbReference type="RefSeq" id="WP_203365408.1">
    <property type="nucleotide sequence ID" value="NZ_WSFT01000016.1"/>
</dbReference>
<comment type="caution">
    <text evidence="5">The sequence shown here is derived from an EMBL/GenBank/DDBJ whole genome shotgun (WGS) entry which is preliminary data.</text>
</comment>
<dbReference type="GO" id="GO:0003677">
    <property type="term" value="F:DNA binding"/>
    <property type="evidence" value="ECO:0007669"/>
    <property type="project" value="UniProtKB-KW"/>
</dbReference>
<evidence type="ECO:0000259" key="4">
    <source>
        <dbReference type="PROSITE" id="PS50943"/>
    </source>
</evidence>
<keyword evidence="2" id="KW-0238">DNA-binding</keyword>
<keyword evidence="6" id="KW-1185">Reference proteome</keyword>
<dbReference type="GO" id="GO:0003700">
    <property type="term" value="F:DNA-binding transcription factor activity"/>
    <property type="evidence" value="ECO:0007669"/>
    <property type="project" value="TreeGrafter"/>
</dbReference>
<dbReference type="CDD" id="cd00093">
    <property type="entry name" value="HTH_XRE"/>
    <property type="match status" value="1"/>
</dbReference>
<dbReference type="InterPro" id="IPR050807">
    <property type="entry name" value="TransReg_Diox_bact_type"/>
</dbReference>
<dbReference type="PANTHER" id="PTHR46797:SF23">
    <property type="entry name" value="HTH-TYPE TRANSCRIPTIONAL REGULATOR SUTR"/>
    <property type="match status" value="1"/>
</dbReference>
<evidence type="ECO:0000256" key="1">
    <source>
        <dbReference type="ARBA" id="ARBA00023015"/>
    </source>
</evidence>
<proteinExistence type="predicted"/>
<keyword evidence="1" id="KW-0805">Transcription regulation</keyword>
<evidence type="ECO:0000256" key="2">
    <source>
        <dbReference type="ARBA" id="ARBA00023125"/>
    </source>
</evidence>
<dbReference type="SUPFAM" id="SSF47413">
    <property type="entry name" value="lambda repressor-like DNA-binding domains"/>
    <property type="match status" value="1"/>
</dbReference>
<gene>
    <name evidence="5" type="ORF">GOQ27_03365</name>
</gene>
<dbReference type="Gene3D" id="1.10.260.40">
    <property type="entry name" value="lambda repressor-like DNA-binding domains"/>
    <property type="match status" value="1"/>
</dbReference>
<dbReference type="PROSITE" id="PS50943">
    <property type="entry name" value="HTH_CROC1"/>
    <property type="match status" value="1"/>
</dbReference>
<reference evidence="5" key="1">
    <citation type="submission" date="2019-12" db="EMBL/GenBank/DDBJ databases">
        <title>Clostridiaceae gen. nov. sp. nov., isolated from sediment in Xinjiang, China.</title>
        <authorList>
            <person name="Zhang R."/>
        </authorList>
    </citation>
    <scope>NUCLEOTIDE SEQUENCE</scope>
    <source>
        <strain evidence="5">D2Q-11</strain>
    </source>
</reference>